<dbReference type="InterPro" id="IPR016181">
    <property type="entry name" value="Acyl_CoA_acyltransferase"/>
</dbReference>
<dbReference type="Proteomes" id="UP000192359">
    <property type="component" value="Unassembled WGS sequence"/>
</dbReference>
<dbReference type="PROSITE" id="PS51186">
    <property type="entry name" value="GNAT"/>
    <property type="match status" value="1"/>
</dbReference>
<dbReference type="InterPro" id="IPR050832">
    <property type="entry name" value="Bact_Acetyltransf"/>
</dbReference>
<evidence type="ECO:0000313" key="5">
    <source>
        <dbReference type="Proteomes" id="UP000192359"/>
    </source>
</evidence>
<sequence length="159" mass="18062">MFTVKSFYELTLDELNEIYLLRGLVFVVGQKITEENEIDRADRQALHFFHANERGEVLAYLRLFDLATFSDEAHPADPGAWTLGRVAVHPDARGTGLGRKLLDAALTWIHENTTAERVSISAQSYLKKGYYEKAGFKQVGEPYIEAGLEHVHMVCHLER</sequence>
<evidence type="ECO:0000313" key="4">
    <source>
        <dbReference type="EMBL" id="ORC16099.1"/>
    </source>
</evidence>
<dbReference type="InterPro" id="IPR000182">
    <property type="entry name" value="GNAT_dom"/>
</dbReference>
<evidence type="ECO:0000259" key="3">
    <source>
        <dbReference type="PROSITE" id="PS51186"/>
    </source>
</evidence>
<dbReference type="GO" id="GO:0016747">
    <property type="term" value="F:acyltransferase activity, transferring groups other than amino-acyl groups"/>
    <property type="evidence" value="ECO:0007669"/>
    <property type="project" value="InterPro"/>
</dbReference>
<dbReference type="SUPFAM" id="SSF55729">
    <property type="entry name" value="Acyl-CoA N-acyltransferases (Nat)"/>
    <property type="match status" value="1"/>
</dbReference>
<protein>
    <submittedName>
        <fullName evidence="4">GNAT family acetyltransferase</fullName>
    </submittedName>
</protein>
<accession>A0A1Y1RNA7</accession>
<dbReference type="PANTHER" id="PTHR43877">
    <property type="entry name" value="AMINOALKYLPHOSPHONATE N-ACETYLTRANSFERASE-RELATED-RELATED"/>
    <property type="match status" value="1"/>
</dbReference>
<evidence type="ECO:0000256" key="1">
    <source>
        <dbReference type="ARBA" id="ARBA00022679"/>
    </source>
</evidence>
<feature type="domain" description="N-acetyltransferase" evidence="3">
    <location>
        <begin position="5"/>
        <end position="158"/>
    </location>
</feature>
<dbReference type="Pfam" id="PF13673">
    <property type="entry name" value="Acetyltransf_10"/>
    <property type="match status" value="1"/>
</dbReference>
<keyword evidence="1 4" id="KW-0808">Transferase</keyword>
<dbReference type="OrthoDB" id="9796171at2"/>
<comment type="caution">
    <text evidence="4">The sequence shown here is derived from an EMBL/GenBank/DDBJ whole genome shotgun (WGS) entry which is preliminary data.</text>
</comment>
<keyword evidence="2" id="KW-0012">Acyltransferase</keyword>
<gene>
    <name evidence="4" type="ORF">A7979_05720</name>
</gene>
<dbReference type="AlphaFoldDB" id="A0A1Y1RNA7"/>
<dbReference type="Gene3D" id="3.40.630.30">
    <property type="match status" value="1"/>
</dbReference>
<name>A0A1Y1RNA7_9MICC</name>
<proteinExistence type="predicted"/>
<evidence type="ECO:0000256" key="2">
    <source>
        <dbReference type="ARBA" id="ARBA00023315"/>
    </source>
</evidence>
<dbReference type="RefSeq" id="WP_083092728.1">
    <property type="nucleotide sequence ID" value="NZ_LXWF01000041.1"/>
</dbReference>
<dbReference type="EMBL" id="LXWF01000041">
    <property type="protein sequence ID" value="ORC16099.1"/>
    <property type="molecule type" value="Genomic_DNA"/>
</dbReference>
<reference evidence="4 5" key="1">
    <citation type="submission" date="2016-05" db="EMBL/GenBank/DDBJ databases">
        <title>Draft genome sequence of a porcine commensal Rothia nasimurium.</title>
        <authorList>
            <person name="Gaiser R.A."/>
            <person name="Van Baarlen P."/>
            <person name="Wells J.M."/>
        </authorList>
    </citation>
    <scope>NUCLEOTIDE SEQUENCE [LARGE SCALE GENOMIC DNA]</scope>
    <source>
        <strain evidence="4 5">PT-32</strain>
    </source>
</reference>
<dbReference type="CDD" id="cd04301">
    <property type="entry name" value="NAT_SF"/>
    <property type="match status" value="1"/>
</dbReference>
<keyword evidence="5" id="KW-1185">Reference proteome</keyword>
<organism evidence="4 5">
    <name type="scientific">Rothia nasimurium</name>
    <dbReference type="NCBI Taxonomy" id="85336"/>
    <lineage>
        <taxon>Bacteria</taxon>
        <taxon>Bacillati</taxon>
        <taxon>Actinomycetota</taxon>
        <taxon>Actinomycetes</taxon>
        <taxon>Micrococcales</taxon>
        <taxon>Micrococcaceae</taxon>
        <taxon>Rothia</taxon>
    </lineage>
</organism>